<dbReference type="PROSITE" id="PS00138">
    <property type="entry name" value="SUBTILASE_SER"/>
    <property type="match status" value="1"/>
</dbReference>
<keyword evidence="3 6" id="KW-0378">Hydrolase</keyword>
<feature type="domain" description="Peptidase S8/S53" evidence="8">
    <location>
        <begin position="168"/>
        <end position="396"/>
    </location>
</feature>
<dbReference type="CDD" id="cd04077">
    <property type="entry name" value="Peptidases_S8_PCSK9_ProteinaseK_like"/>
    <property type="match status" value="1"/>
</dbReference>
<dbReference type="SUPFAM" id="SSF54897">
    <property type="entry name" value="Protease propeptides/inhibitors"/>
    <property type="match status" value="1"/>
</dbReference>
<evidence type="ECO:0000256" key="2">
    <source>
        <dbReference type="ARBA" id="ARBA00022670"/>
    </source>
</evidence>
<dbReference type="InterPro" id="IPR034193">
    <property type="entry name" value="PCSK9_ProteinaseK-like"/>
</dbReference>
<evidence type="ECO:0000256" key="6">
    <source>
        <dbReference type="PROSITE-ProRule" id="PRU01240"/>
    </source>
</evidence>
<dbReference type="CDD" id="cd00257">
    <property type="entry name" value="beta-trefoil_FSCN-like"/>
    <property type="match status" value="2"/>
</dbReference>
<dbReference type="InterPro" id="IPR015500">
    <property type="entry name" value="Peptidase_S8_subtilisin-rel"/>
</dbReference>
<feature type="active site" description="Charge relay system" evidence="5 6">
    <location>
        <position position="363"/>
    </location>
</feature>
<dbReference type="InterPro" id="IPR050131">
    <property type="entry name" value="Peptidase_S8_subtilisin-like"/>
</dbReference>
<feature type="active site" description="Charge relay system" evidence="5 6">
    <location>
        <position position="210"/>
    </location>
</feature>
<evidence type="ECO:0000256" key="3">
    <source>
        <dbReference type="ARBA" id="ARBA00022801"/>
    </source>
</evidence>
<accession>A0A1H7BBY4</accession>
<dbReference type="Gene3D" id="2.80.10.50">
    <property type="match status" value="2"/>
</dbReference>
<dbReference type="PROSITE" id="PS00137">
    <property type="entry name" value="SUBTILASE_HIS"/>
    <property type="match status" value="1"/>
</dbReference>
<dbReference type="GO" id="GO:0005615">
    <property type="term" value="C:extracellular space"/>
    <property type="evidence" value="ECO:0007669"/>
    <property type="project" value="TreeGrafter"/>
</dbReference>
<dbReference type="InterPro" id="IPR036852">
    <property type="entry name" value="Peptidase_S8/S53_dom_sf"/>
</dbReference>
<dbReference type="FunFam" id="3.40.50.200:FF:000014">
    <property type="entry name" value="Proteinase K"/>
    <property type="match status" value="1"/>
</dbReference>
<evidence type="ECO:0000256" key="7">
    <source>
        <dbReference type="RuleBase" id="RU003355"/>
    </source>
</evidence>
<dbReference type="InterPro" id="IPR023827">
    <property type="entry name" value="Peptidase_S8_Asp-AS"/>
</dbReference>
<dbReference type="PROSITE" id="PS00136">
    <property type="entry name" value="SUBTILASE_ASP"/>
    <property type="match status" value="1"/>
</dbReference>
<name>A0A1H7BBY4_9ACTN</name>
<dbReference type="InterPro" id="IPR037045">
    <property type="entry name" value="S8pro/Inhibitor_I9_sf"/>
</dbReference>
<dbReference type="InterPro" id="IPR008999">
    <property type="entry name" value="Actin-crosslinking"/>
</dbReference>
<dbReference type="EMBL" id="FNYV01000007">
    <property type="protein sequence ID" value="SEJ74666.1"/>
    <property type="molecule type" value="Genomic_DNA"/>
</dbReference>
<dbReference type="InterPro" id="IPR022398">
    <property type="entry name" value="Peptidase_S8_His-AS"/>
</dbReference>
<dbReference type="InterPro" id="IPR023828">
    <property type="entry name" value="Peptidase_S8_Ser-AS"/>
</dbReference>
<evidence type="ECO:0000256" key="4">
    <source>
        <dbReference type="ARBA" id="ARBA00022825"/>
    </source>
</evidence>
<evidence type="ECO:0000256" key="1">
    <source>
        <dbReference type="ARBA" id="ARBA00011073"/>
    </source>
</evidence>
<evidence type="ECO:0000259" key="9">
    <source>
        <dbReference type="Pfam" id="PF05922"/>
    </source>
</evidence>
<feature type="domain" description="Inhibitor I9" evidence="9">
    <location>
        <begin position="66"/>
        <end position="130"/>
    </location>
</feature>
<sequence>MVDDRRGSHLVKNRGVLRRSAVAGLALATASSILTVVSGGAAMAAPHDQPRPEVLGTKGVGVVPDRYIVVLKDRKAGSSAVRAAASALTGANGGTVRRVFDNALKGYSATMSQRQAEKLAANPAVAYVEQVRRLSANGTQSSPPSWGLDRIDQPSPKLNNTYKYPNTGSGVTAYILDTGINVDHQDFGGRATHGYDAIDSDHVAEDCHGHGTHVAGTVGGASYGVAKGVNLVGVRVLDCDGYGTTEQVVAGVDWVTANAQQPAVANMSLGDIVAVPSLDEAVNRSIASGITYSIAAGNSWMDACQASPARVPDAITVGATDRINMRAWFSNYGKCLDIFAPGVSIPSARHNNNTGSVVFSGTSMAAPHVAGAAALLLNDNPTWTPKQVRDRIVTTGLAGGVYDTKGSIDRLLTVGAISPARFSHGFKARSNGKFVTAASSTKPLVNNGSSMGTAQRFDIVDAGSGLVALRSRVNGLYVVAPTNGTKPLIASHKTIVTSAKYTIVNHTDGSVSLKSQINGKYVTASTSGSSSLMASKTSIGTNEKFTIDAAPPIVSLKSKASGKYVVAASSTKPLIASSTTVTKAAKFDVINQGDGFFSFRAHSNGRYVTAASSGTKPLVASSTSRGFWETFDFLNYNIDGTIFLRASDDQAVSAGSAGTSQLISNKTIKWTSPGLGLSNGERFTVSTA</sequence>
<dbReference type="InterPro" id="IPR010259">
    <property type="entry name" value="S8pro/Inhibitor_I9"/>
</dbReference>
<evidence type="ECO:0000313" key="11">
    <source>
        <dbReference type="Proteomes" id="UP000198707"/>
    </source>
</evidence>
<dbReference type="Gene3D" id="3.40.50.200">
    <property type="entry name" value="Peptidase S8/S53 domain"/>
    <property type="match status" value="1"/>
</dbReference>
<organism evidence="10 11">
    <name type="scientific">Micromonospora phaseoli</name>
    <dbReference type="NCBI Taxonomy" id="1144548"/>
    <lineage>
        <taxon>Bacteria</taxon>
        <taxon>Bacillati</taxon>
        <taxon>Actinomycetota</taxon>
        <taxon>Actinomycetes</taxon>
        <taxon>Micromonosporales</taxon>
        <taxon>Micromonosporaceae</taxon>
        <taxon>Micromonospora</taxon>
    </lineage>
</organism>
<dbReference type="PANTHER" id="PTHR43806">
    <property type="entry name" value="PEPTIDASE S8"/>
    <property type="match status" value="1"/>
</dbReference>
<reference evidence="11" key="1">
    <citation type="submission" date="2016-10" db="EMBL/GenBank/DDBJ databases">
        <authorList>
            <person name="Varghese N."/>
            <person name="Submissions S."/>
        </authorList>
    </citation>
    <scope>NUCLEOTIDE SEQUENCE [LARGE SCALE GENOMIC DNA]</scope>
    <source>
        <strain evidence="11">CGMCC 4.7038</strain>
    </source>
</reference>
<protein>
    <submittedName>
        <fullName evidence="10">Peptidase inhibitor I9</fullName>
    </submittedName>
</protein>
<comment type="similarity">
    <text evidence="1 6 7">Belongs to the peptidase S8 family.</text>
</comment>
<dbReference type="Proteomes" id="UP000198707">
    <property type="component" value="Unassembled WGS sequence"/>
</dbReference>
<dbReference type="PANTHER" id="PTHR43806:SF11">
    <property type="entry name" value="CEREVISIN-RELATED"/>
    <property type="match status" value="1"/>
</dbReference>
<keyword evidence="4 6" id="KW-0720">Serine protease</keyword>
<dbReference type="GO" id="GO:0004252">
    <property type="term" value="F:serine-type endopeptidase activity"/>
    <property type="evidence" value="ECO:0007669"/>
    <property type="project" value="UniProtKB-UniRule"/>
</dbReference>
<dbReference type="SUPFAM" id="SSF52743">
    <property type="entry name" value="Subtilisin-like"/>
    <property type="match status" value="1"/>
</dbReference>
<evidence type="ECO:0000256" key="5">
    <source>
        <dbReference type="PIRSR" id="PIRSR615500-1"/>
    </source>
</evidence>
<dbReference type="InterPro" id="IPR000209">
    <property type="entry name" value="Peptidase_S8/S53_dom"/>
</dbReference>
<dbReference type="Gene3D" id="3.30.70.80">
    <property type="entry name" value="Peptidase S8 propeptide/proteinase inhibitor I9"/>
    <property type="match status" value="1"/>
</dbReference>
<dbReference type="STRING" id="1144548.SAMN05443287_107140"/>
<evidence type="ECO:0000259" key="8">
    <source>
        <dbReference type="Pfam" id="PF00082"/>
    </source>
</evidence>
<dbReference type="PRINTS" id="PR00723">
    <property type="entry name" value="SUBTILISIN"/>
</dbReference>
<proteinExistence type="inferred from homology"/>
<keyword evidence="11" id="KW-1185">Reference proteome</keyword>
<dbReference type="PROSITE" id="PS51892">
    <property type="entry name" value="SUBTILASE"/>
    <property type="match status" value="1"/>
</dbReference>
<dbReference type="Pfam" id="PF05922">
    <property type="entry name" value="Inhibitor_I9"/>
    <property type="match status" value="1"/>
</dbReference>
<evidence type="ECO:0000313" key="10">
    <source>
        <dbReference type="EMBL" id="SEJ74666.1"/>
    </source>
</evidence>
<dbReference type="AlphaFoldDB" id="A0A1H7BBY4"/>
<dbReference type="Pfam" id="PF00082">
    <property type="entry name" value="Peptidase_S8"/>
    <property type="match status" value="1"/>
</dbReference>
<gene>
    <name evidence="10" type="ORF">SAMN05443287_107140</name>
</gene>
<feature type="active site" description="Charge relay system" evidence="5 6">
    <location>
        <position position="177"/>
    </location>
</feature>
<keyword evidence="2 6" id="KW-0645">Protease</keyword>
<dbReference type="SUPFAM" id="SSF50405">
    <property type="entry name" value="Actin-crosslinking proteins"/>
    <property type="match status" value="2"/>
</dbReference>
<dbReference type="GO" id="GO:0006508">
    <property type="term" value="P:proteolysis"/>
    <property type="evidence" value="ECO:0007669"/>
    <property type="project" value="UniProtKB-KW"/>
</dbReference>